<keyword evidence="2" id="KW-1185">Reference proteome</keyword>
<accession>A0A4Y2FTS1</accession>
<comment type="caution">
    <text evidence="1">The sequence shown here is derived from an EMBL/GenBank/DDBJ whole genome shotgun (WGS) entry which is preliminary data.</text>
</comment>
<dbReference type="AlphaFoldDB" id="A0A4Y2FTS1"/>
<protein>
    <submittedName>
        <fullName evidence="1">Uncharacterized protein</fullName>
    </submittedName>
</protein>
<reference evidence="1 2" key="1">
    <citation type="journal article" date="2019" name="Sci. Rep.">
        <title>Orb-weaving spider Araneus ventricosus genome elucidates the spidroin gene catalogue.</title>
        <authorList>
            <person name="Kono N."/>
            <person name="Nakamura H."/>
            <person name="Ohtoshi R."/>
            <person name="Moran D.A.P."/>
            <person name="Shinohara A."/>
            <person name="Yoshida Y."/>
            <person name="Fujiwara M."/>
            <person name="Mori M."/>
            <person name="Tomita M."/>
            <person name="Arakawa K."/>
        </authorList>
    </citation>
    <scope>NUCLEOTIDE SEQUENCE [LARGE SCALE GENOMIC DNA]</scope>
</reference>
<proteinExistence type="predicted"/>
<evidence type="ECO:0000313" key="1">
    <source>
        <dbReference type="EMBL" id="GBM44417.1"/>
    </source>
</evidence>
<gene>
    <name evidence="1" type="ORF">AVEN_255959_1</name>
</gene>
<organism evidence="1 2">
    <name type="scientific">Araneus ventricosus</name>
    <name type="common">Orbweaver spider</name>
    <name type="synonym">Epeira ventricosa</name>
    <dbReference type="NCBI Taxonomy" id="182803"/>
    <lineage>
        <taxon>Eukaryota</taxon>
        <taxon>Metazoa</taxon>
        <taxon>Ecdysozoa</taxon>
        <taxon>Arthropoda</taxon>
        <taxon>Chelicerata</taxon>
        <taxon>Arachnida</taxon>
        <taxon>Araneae</taxon>
        <taxon>Araneomorphae</taxon>
        <taxon>Entelegynae</taxon>
        <taxon>Araneoidea</taxon>
        <taxon>Araneidae</taxon>
        <taxon>Araneus</taxon>
    </lineage>
</organism>
<name>A0A4Y2FTS1_ARAVE</name>
<sequence length="74" mass="8184">MTRTAPELAPPPPNFRPLPALHPFWVGRASVGQGIVNRNSLRANPGPLVPLMKQHAFCGQSPNVEPERKLFTFQ</sequence>
<evidence type="ECO:0000313" key="2">
    <source>
        <dbReference type="Proteomes" id="UP000499080"/>
    </source>
</evidence>
<dbReference type="EMBL" id="BGPR01097129">
    <property type="protein sequence ID" value="GBM44417.1"/>
    <property type="molecule type" value="Genomic_DNA"/>
</dbReference>
<dbReference type="Proteomes" id="UP000499080">
    <property type="component" value="Unassembled WGS sequence"/>
</dbReference>